<dbReference type="Pfam" id="PF04138">
    <property type="entry name" value="GtrA_DPMS_TM"/>
    <property type="match status" value="1"/>
</dbReference>
<feature type="transmembrane region" description="Helical" evidence="6">
    <location>
        <begin position="16"/>
        <end position="39"/>
    </location>
</feature>
<dbReference type="RefSeq" id="WP_152759679.1">
    <property type="nucleotide sequence ID" value="NZ_WHNP01000013.1"/>
</dbReference>
<evidence type="ECO:0000313" key="9">
    <source>
        <dbReference type="Proteomes" id="UP000484381"/>
    </source>
</evidence>
<dbReference type="Proteomes" id="UP000484381">
    <property type="component" value="Unassembled WGS sequence"/>
</dbReference>
<evidence type="ECO:0000256" key="1">
    <source>
        <dbReference type="ARBA" id="ARBA00004141"/>
    </source>
</evidence>
<dbReference type="GO" id="GO:0005886">
    <property type="term" value="C:plasma membrane"/>
    <property type="evidence" value="ECO:0007669"/>
    <property type="project" value="TreeGrafter"/>
</dbReference>
<gene>
    <name evidence="8" type="ORF">GCT13_15910</name>
</gene>
<accession>A0A7X1TGG2</accession>
<comment type="similarity">
    <text evidence="2">Belongs to the GtrA family.</text>
</comment>
<sequence>MSDARQKHLAPLATRLFRYAGVGAVGTAAQYCTLVALVASGVTGPVGGSVSGAVVGAVVNYELNRRYTFSTGEPIILTLPKFAATACFGMLINGLVMKWLAVDLGINYLVAQMVATGVVLVATFSINSVWTFRQKGQSGRA</sequence>
<reference evidence="8 9" key="1">
    <citation type="submission" date="2019-10" db="EMBL/GenBank/DDBJ databases">
        <title>Paraburkholderia sp. isolated from nodules of Mimosa pudica from Brazilian Atlantic Forest soils.</title>
        <authorList>
            <person name="Paulitsch F."/>
            <person name="Hungria M."/>
            <person name="Dall'Agnol R."/>
        </authorList>
    </citation>
    <scope>NUCLEOTIDE SEQUENCE [LARGE SCALE GENOMIC DNA]</scope>
    <source>
        <strain evidence="8 9">CNPSo 3157</strain>
    </source>
</reference>
<dbReference type="InterPro" id="IPR007267">
    <property type="entry name" value="GtrA_DPMS_TM"/>
</dbReference>
<evidence type="ECO:0000256" key="2">
    <source>
        <dbReference type="ARBA" id="ARBA00009399"/>
    </source>
</evidence>
<evidence type="ECO:0000256" key="3">
    <source>
        <dbReference type="ARBA" id="ARBA00022692"/>
    </source>
</evidence>
<feature type="transmembrane region" description="Helical" evidence="6">
    <location>
        <begin position="75"/>
        <end position="96"/>
    </location>
</feature>
<comment type="subcellular location">
    <subcellularLocation>
        <location evidence="1">Membrane</location>
        <topology evidence="1">Multi-pass membrane protein</topology>
    </subcellularLocation>
</comment>
<feature type="transmembrane region" description="Helical" evidence="6">
    <location>
        <begin position="108"/>
        <end position="130"/>
    </location>
</feature>
<keyword evidence="4 6" id="KW-1133">Transmembrane helix</keyword>
<dbReference type="GO" id="GO:0000271">
    <property type="term" value="P:polysaccharide biosynthetic process"/>
    <property type="evidence" value="ECO:0007669"/>
    <property type="project" value="InterPro"/>
</dbReference>
<keyword evidence="5 6" id="KW-0472">Membrane</keyword>
<dbReference type="InterPro" id="IPR051401">
    <property type="entry name" value="GtrA_CellWall_Glycosyl"/>
</dbReference>
<dbReference type="EMBL" id="WHNP01000013">
    <property type="protein sequence ID" value="MPW18357.1"/>
    <property type="molecule type" value="Genomic_DNA"/>
</dbReference>
<evidence type="ECO:0000313" key="8">
    <source>
        <dbReference type="EMBL" id="MPW18357.1"/>
    </source>
</evidence>
<evidence type="ECO:0000256" key="6">
    <source>
        <dbReference type="SAM" id="Phobius"/>
    </source>
</evidence>
<keyword evidence="3 6" id="KW-0812">Transmembrane</keyword>
<protein>
    <submittedName>
        <fullName evidence="8">GtrA family protein</fullName>
    </submittedName>
</protein>
<dbReference type="PANTHER" id="PTHR38459">
    <property type="entry name" value="PROPHAGE BACTOPRENOL-LINKED GLUCOSE TRANSLOCASE HOMOLOG"/>
    <property type="match status" value="1"/>
</dbReference>
<evidence type="ECO:0000256" key="4">
    <source>
        <dbReference type="ARBA" id="ARBA00022989"/>
    </source>
</evidence>
<feature type="domain" description="GtrA/DPMS transmembrane" evidence="7">
    <location>
        <begin position="18"/>
        <end position="132"/>
    </location>
</feature>
<dbReference type="PANTHER" id="PTHR38459:SF1">
    <property type="entry name" value="PROPHAGE BACTOPRENOL-LINKED GLUCOSE TRANSLOCASE HOMOLOG"/>
    <property type="match status" value="1"/>
</dbReference>
<keyword evidence="9" id="KW-1185">Reference proteome</keyword>
<organism evidence="8 9">
    <name type="scientific">Paraburkholderia franconis</name>
    <dbReference type="NCBI Taxonomy" id="2654983"/>
    <lineage>
        <taxon>Bacteria</taxon>
        <taxon>Pseudomonadati</taxon>
        <taxon>Pseudomonadota</taxon>
        <taxon>Betaproteobacteria</taxon>
        <taxon>Burkholderiales</taxon>
        <taxon>Burkholderiaceae</taxon>
        <taxon>Paraburkholderia</taxon>
    </lineage>
</organism>
<evidence type="ECO:0000256" key="5">
    <source>
        <dbReference type="ARBA" id="ARBA00023136"/>
    </source>
</evidence>
<evidence type="ECO:0000259" key="7">
    <source>
        <dbReference type="Pfam" id="PF04138"/>
    </source>
</evidence>
<comment type="caution">
    <text evidence="8">The sequence shown here is derived from an EMBL/GenBank/DDBJ whole genome shotgun (WGS) entry which is preliminary data.</text>
</comment>
<name>A0A7X1TGG2_9BURK</name>
<dbReference type="AlphaFoldDB" id="A0A7X1TGG2"/>
<proteinExistence type="inferred from homology"/>